<comment type="caution">
    <text evidence="2">The sequence shown here is derived from an EMBL/GenBank/DDBJ whole genome shotgun (WGS) entry which is preliminary data.</text>
</comment>
<dbReference type="RefSeq" id="WP_251800704.1">
    <property type="nucleotide sequence ID" value="NZ_JAMQOL010000037.1"/>
</dbReference>
<gene>
    <name evidence="2" type="ORF">LXN57_25345</name>
</gene>
<keyword evidence="3" id="KW-1185">Reference proteome</keyword>
<evidence type="ECO:0000259" key="1">
    <source>
        <dbReference type="Pfam" id="PF14028"/>
    </source>
</evidence>
<protein>
    <submittedName>
        <fullName evidence="2">Lantibiotic biosynthesis protein</fullName>
    </submittedName>
</protein>
<name>A0ABT0Y4F3_9ACTN</name>
<proteinExistence type="predicted"/>
<dbReference type="Proteomes" id="UP001523216">
    <property type="component" value="Unassembled WGS sequence"/>
</dbReference>
<sequence>MTETEPVTAGQASTAEPGRWLAIHIFYGGSARPMLTDCIRPLVEELRGRNLLDRYFFINYWLEGPHVRLRLKPRTVADEPAVRAVADAAIQRFLTERPALYEMNAGYRAELYNLLFDLEFPQGKPAELVGPDGNVQMQPNNSFSYRPYEPEYGKYGGPAGVALAEWHFEYSSDVLIDAVRTMNLHLRPVTLGTAAQLMLVMAGTFLPDRTDLVEFLDTYFQFWHQAFAGTNFVEGIEYSTMYERIAPDLDRRFQPILGALDRGEQHRLPVFLRGWAEHAGQLRERTCRLAESGQLAFAYPEGTPTVRVTDPQAALVRLLSPYLHMTNNRLYITLRDEAYLAYLLGRALRESLAAK</sequence>
<accession>A0ABT0Y4F3</accession>
<feature type="domain" description="Thiopeptide-type bacteriocin biosynthesis" evidence="1">
    <location>
        <begin position="20"/>
        <end position="348"/>
    </location>
</feature>
<dbReference type="EMBL" id="JAMQOL010000037">
    <property type="protein sequence ID" value="MCM4080905.1"/>
    <property type="molecule type" value="Genomic_DNA"/>
</dbReference>
<organism evidence="2 3">
    <name type="scientific">Paractinoplanes hotanensis</name>
    <dbReference type="NCBI Taxonomy" id="2906497"/>
    <lineage>
        <taxon>Bacteria</taxon>
        <taxon>Bacillati</taxon>
        <taxon>Actinomycetota</taxon>
        <taxon>Actinomycetes</taxon>
        <taxon>Micromonosporales</taxon>
        <taxon>Micromonosporaceae</taxon>
        <taxon>Paractinoplanes</taxon>
    </lineage>
</organism>
<dbReference type="Pfam" id="PF14028">
    <property type="entry name" value="Lant_dehydr_C"/>
    <property type="match status" value="1"/>
</dbReference>
<evidence type="ECO:0000313" key="2">
    <source>
        <dbReference type="EMBL" id="MCM4080905.1"/>
    </source>
</evidence>
<evidence type="ECO:0000313" key="3">
    <source>
        <dbReference type="Proteomes" id="UP001523216"/>
    </source>
</evidence>
<dbReference type="InterPro" id="IPR023809">
    <property type="entry name" value="Thiopep_bacteriocin_synth_dom"/>
</dbReference>
<reference evidence="2 3" key="1">
    <citation type="submission" date="2022-06" db="EMBL/GenBank/DDBJ databases">
        <title>Actinoplanes abujensis sp. nov., isolated from Nigerian arid soil.</title>
        <authorList>
            <person name="Ding P."/>
        </authorList>
    </citation>
    <scope>NUCLEOTIDE SEQUENCE [LARGE SCALE GENOMIC DNA]</scope>
    <source>
        <strain evidence="3">TRM88002</strain>
    </source>
</reference>